<dbReference type="SUPFAM" id="SSF55797">
    <property type="entry name" value="PR-1-like"/>
    <property type="match status" value="1"/>
</dbReference>
<gene>
    <name evidence="2" type="ORF">Dsin_010689</name>
</gene>
<dbReference type="InterPro" id="IPR001283">
    <property type="entry name" value="CRISP-related"/>
</dbReference>
<dbReference type="SMART" id="SM00198">
    <property type="entry name" value="SCP"/>
    <property type="match status" value="1"/>
</dbReference>
<dbReference type="EMBL" id="JANJYJ010000003">
    <property type="protein sequence ID" value="KAK3223664.1"/>
    <property type="molecule type" value="Genomic_DNA"/>
</dbReference>
<dbReference type="PANTHER" id="PTHR10334">
    <property type="entry name" value="CYSTEINE-RICH SECRETORY PROTEIN-RELATED"/>
    <property type="match status" value="1"/>
</dbReference>
<organism evidence="2 3">
    <name type="scientific">Dipteronia sinensis</name>
    <dbReference type="NCBI Taxonomy" id="43782"/>
    <lineage>
        <taxon>Eukaryota</taxon>
        <taxon>Viridiplantae</taxon>
        <taxon>Streptophyta</taxon>
        <taxon>Embryophyta</taxon>
        <taxon>Tracheophyta</taxon>
        <taxon>Spermatophyta</taxon>
        <taxon>Magnoliopsida</taxon>
        <taxon>eudicotyledons</taxon>
        <taxon>Gunneridae</taxon>
        <taxon>Pentapetalae</taxon>
        <taxon>rosids</taxon>
        <taxon>malvids</taxon>
        <taxon>Sapindales</taxon>
        <taxon>Sapindaceae</taxon>
        <taxon>Hippocastanoideae</taxon>
        <taxon>Acereae</taxon>
        <taxon>Dipteronia</taxon>
    </lineage>
</organism>
<dbReference type="AlphaFoldDB" id="A0AAE0AUA9"/>
<evidence type="ECO:0000259" key="1">
    <source>
        <dbReference type="SMART" id="SM00198"/>
    </source>
</evidence>
<name>A0AAE0AUA9_9ROSI</name>
<reference evidence="2" key="1">
    <citation type="journal article" date="2023" name="Plant J.">
        <title>Genome sequences and population genomics provide insights into the demographic history, inbreeding, and mutation load of two 'living fossil' tree species of Dipteronia.</title>
        <authorList>
            <person name="Feng Y."/>
            <person name="Comes H.P."/>
            <person name="Chen J."/>
            <person name="Zhu S."/>
            <person name="Lu R."/>
            <person name="Zhang X."/>
            <person name="Li P."/>
            <person name="Qiu J."/>
            <person name="Olsen K.M."/>
            <person name="Qiu Y."/>
        </authorList>
    </citation>
    <scope>NUCLEOTIDE SEQUENCE</scope>
    <source>
        <strain evidence="2">NBL</strain>
    </source>
</reference>
<proteinExistence type="predicted"/>
<dbReference type="Gene3D" id="3.40.33.10">
    <property type="entry name" value="CAP"/>
    <property type="match status" value="1"/>
</dbReference>
<dbReference type="InterPro" id="IPR035940">
    <property type="entry name" value="CAP_sf"/>
</dbReference>
<dbReference type="InterPro" id="IPR014044">
    <property type="entry name" value="CAP_dom"/>
</dbReference>
<dbReference type="Pfam" id="PF00188">
    <property type="entry name" value="CAP"/>
    <property type="match status" value="1"/>
</dbReference>
<dbReference type="Proteomes" id="UP001281410">
    <property type="component" value="Unassembled WGS sequence"/>
</dbReference>
<feature type="domain" description="SCP" evidence="1">
    <location>
        <begin position="1"/>
        <end position="82"/>
    </location>
</feature>
<sequence length="92" mass="10307">MIHKGCKLSNLAGGKYGANQAWGNGKPVTASTAVDIWVQQKKYYNHAHNSCAPNRKCGVYTQVVWRKSVELGYAQALCVESGEWSYFDYLFL</sequence>
<keyword evidence="3" id="KW-1185">Reference proteome</keyword>
<protein>
    <recommendedName>
        <fullName evidence="1">SCP domain-containing protein</fullName>
    </recommendedName>
</protein>
<accession>A0AAE0AUA9</accession>
<evidence type="ECO:0000313" key="2">
    <source>
        <dbReference type="EMBL" id="KAK3223664.1"/>
    </source>
</evidence>
<evidence type="ECO:0000313" key="3">
    <source>
        <dbReference type="Proteomes" id="UP001281410"/>
    </source>
</evidence>
<comment type="caution">
    <text evidence="2">The sequence shown here is derived from an EMBL/GenBank/DDBJ whole genome shotgun (WGS) entry which is preliminary data.</text>
</comment>